<accession>E3K6N4</accession>
<dbReference type="HOGENOM" id="CLU_046890_0_0_1"/>
<reference key="1">
    <citation type="submission" date="2007-01" db="EMBL/GenBank/DDBJ databases">
        <title>The Genome Sequence of Puccinia graminis f. sp. tritici Strain CRL 75-36-700-3.</title>
        <authorList>
            <consortium name="The Broad Institute Genome Sequencing Platform"/>
            <person name="Birren B."/>
            <person name="Lander E."/>
            <person name="Galagan J."/>
            <person name="Nusbaum C."/>
            <person name="Devon K."/>
            <person name="Cuomo C."/>
            <person name="Jaffe D."/>
            <person name="Butler J."/>
            <person name="Alvarez P."/>
            <person name="Gnerre S."/>
            <person name="Grabherr M."/>
            <person name="Mauceli E."/>
            <person name="Brockman W."/>
            <person name="Young S."/>
            <person name="LaButti K."/>
            <person name="Sykes S."/>
            <person name="DeCaprio D."/>
            <person name="Crawford M."/>
            <person name="Koehrsen M."/>
            <person name="Engels R."/>
            <person name="Montgomery P."/>
            <person name="Pearson M."/>
            <person name="Howarth C."/>
            <person name="Larson L."/>
            <person name="White J."/>
            <person name="Zeng Q."/>
            <person name="Kodira C."/>
            <person name="Yandava C."/>
            <person name="Alvarado L."/>
            <person name="O'Leary S."/>
            <person name="Szabo L."/>
            <person name="Dean R."/>
            <person name="Schein J."/>
        </authorList>
    </citation>
    <scope>NUCLEOTIDE SEQUENCE</scope>
    <source>
        <strain>CRL 75-36-700-3</strain>
    </source>
</reference>
<dbReference type="RefSeq" id="XP_003324587.1">
    <property type="nucleotide sequence ID" value="XM_003324539.1"/>
</dbReference>
<protein>
    <submittedName>
        <fullName evidence="1">Uncharacterized protein</fullName>
    </submittedName>
</protein>
<reference evidence="2" key="2">
    <citation type="journal article" date="2011" name="Proc. Natl. Acad. Sci. U.S.A.">
        <title>Obligate biotrophy features unraveled by the genomic analysis of rust fungi.</title>
        <authorList>
            <person name="Duplessis S."/>
            <person name="Cuomo C.A."/>
            <person name="Lin Y.-C."/>
            <person name="Aerts A."/>
            <person name="Tisserant E."/>
            <person name="Veneault-Fourrey C."/>
            <person name="Joly D.L."/>
            <person name="Hacquard S."/>
            <person name="Amselem J."/>
            <person name="Cantarel B.L."/>
            <person name="Chiu R."/>
            <person name="Coutinho P.M."/>
            <person name="Feau N."/>
            <person name="Field M."/>
            <person name="Frey P."/>
            <person name="Gelhaye E."/>
            <person name="Goldberg J."/>
            <person name="Grabherr M.G."/>
            <person name="Kodira C.D."/>
            <person name="Kohler A."/>
            <person name="Kuees U."/>
            <person name="Lindquist E.A."/>
            <person name="Lucas S.M."/>
            <person name="Mago R."/>
            <person name="Mauceli E."/>
            <person name="Morin E."/>
            <person name="Murat C."/>
            <person name="Pangilinan J.L."/>
            <person name="Park R."/>
            <person name="Pearson M."/>
            <person name="Quesneville H."/>
            <person name="Rouhier N."/>
            <person name="Sakthikumar S."/>
            <person name="Salamov A.A."/>
            <person name="Schmutz J."/>
            <person name="Selles B."/>
            <person name="Shapiro H."/>
            <person name="Tanguay P."/>
            <person name="Tuskan G.A."/>
            <person name="Henrissat B."/>
            <person name="Van de Peer Y."/>
            <person name="Rouze P."/>
            <person name="Ellis J.G."/>
            <person name="Dodds P.N."/>
            <person name="Schein J.E."/>
            <person name="Zhong S."/>
            <person name="Hamelin R.C."/>
            <person name="Grigoriev I.V."/>
            <person name="Szabo L.J."/>
            <person name="Martin F."/>
        </authorList>
    </citation>
    <scope>NUCLEOTIDE SEQUENCE [LARGE SCALE GENOMIC DNA]</scope>
    <source>
        <strain evidence="2">CRL 75-36-700-3 / race SCCL</strain>
    </source>
</reference>
<dbReference type="GeneID" id="10534347"/>
<dbReference type="VEuPathDB" id="FungiDB:PGTG_05393"/>
<dbReference type="InParanoid" id="E3K6N4"/>
<evidence type="ECO:0000313" key="2">
    <source>
        <dbReference type="Proteomes" id="UP000008783"/>
    </source>
</evidence>
<dbReference type="OrthoDB" id="2505381at2759"/>
<name>E3K6N4_PUCGT</name>
<dbReference type="EMBL" id="DS178274">
    <property type="protein sequence ID" value="EFP80168.1"/>
    <property type="molecule type" value="Genomic_DNA"/>
</dbReference>
<sequence>MPIAGNKYTDNDVKTLVRQTNRWLLRLHENSLREVVDFDILAVFIMQEMDDDLHIRKLVDMLIHTFFDSGKPQTTRQNQLLEAALVVQNKIRMYDDKIKSQPTFGKPYCLRYPTLEDVRAQSKLLEKQCRVLDDSRMVVLLDENEICVGIGLPPLPVSGGNPVHTPHDVDGPPQTPFPLDEKTKGNIRTPEGSIEASVSYQAYGFGLGSKKSAGMLDKKIQCTTKSIKTWLLQGYGSTWQDEENILHLPNPLRECQNTDDSDAIVKLRNEMTFYSKLSLVINTAFLPVSTKVAQEAVDYLKEQGSDRLQENLDLEKNEIVASRTVSVNTQVHTHRDRNNAFLFDSVYFFGNHRGGEFLLPSLGVAYTGLHGYSFHGPFRILYHGVAKFYFDEALEAPPQRFSVAMWSRESSFSAIARHSAYHEKENKVKVYSKSKYWLPLYPKYDKYSVQECFSNHIKKSRVG</sequence>
<organism evidence="1 2">
    <name type="scientific">Puccinia graminis f. sp. tritici (strain CRL 75-36-700-3 / race SCCL)</name>
    <name type="common">Black stem rust fungus</name>
    <dbReference type="NCBI Taxonomy" id="418459"/>
    <lineage>
        <taxon>Eukaryota</taxon>
        <taxon>Fungi</taxon>
        <taxon>Dikarya</taxon>
        <taxon>Basidiomycota</taxon>
        <taxon>Pucciniomycotina</taxon>
        <taxon>Pucciniomycetes</taxon>
        <taxon>Pucciniales</taxon>
        <taxon>Pucciniaceae</taxon>
        <taxon>Puccinia</taxon>
    </lineage>
</organism>
<dbReference type="Proteomes" id="UP000008783">
    <property type="component" value="Unassembled WGS sequence"/>
</dbReference>
<keyword evidence="2" id="KW-1185">Reference proteome</keyword>
<proteinExistence type="predicted"/>
<gene>
    <name evidence="1" type="ORF">PGTG_05393</name>
</gene>
<evidence type="ECO:0000313" key="1">
    <source>
        <dbReference type="EMBL" id="EFP80168.1"/>
    </source>
</evidence>
<dbReference type="KEGG" id="pgr:PGTG_05393"/>
<dbReference type="AlphaFoldDB" id="E3K6N4"/>